<dbReference type="EMBL" id="LNTB01000001">
    <property type="protein sequence ID" value="KSW12441.1"/>
    <property type="molecule type" value="Genomic_DNA"/>
</dbReference>
<evidence type="ECO:0000313" key="2">
    <source>
        <dbReference type="Proteomes" id="UP000053352"/>
    </source>
</evidence>
<reference evidence="1 2" key="1">
    <citation type="submission" date="2015-11" db="EMBL/GenBank/DDBJ databases">
        <title>Genome sequence of Pyrodictium occultum PL-19, a marine hyperthermophilic archaeon isolated from Volcano, Italy.</title>
        <authorList>
            <person name="Utturkar S."/>
            <person name="Huber H."/>
            <person name="Leptihn S."/>
            <person name="Brown S."/>
            <person name="Stetter K.O."/>
            <person name="Podar M."/>
        </authorList>
    </citation>
    <scope>NUCLEOTIDE SEQUENCE [LARGE SCALE GENOMIC DNA]</scope>
    <source>
        <strain evidence="1 2">PL-19</strain>
    </source>
</reference>
<dbReference type="Proteomes" id="UP000053352">
    <property type="component" value="Unassembled WGS sequence"/>
</dbReference>
<keyword evidence="2" id="KW-1185">Reference proteome</keyword>
<name>A0A0V8RWI6_PYROC</name>
<dbReference type="AlphaFoldDB" id="A0A0V8RWI6"/>
<organism evidence="1 2">
    <name type="scientific">Pyrodictium occultum</name>
    <dbReference type="NCBI Taxonomy" id="2309"/>
    <lineage>
        <taxon>Archaea</taxon>
        <taxon>Thermoproteota</taxon>
        <taxon>Thermoprotei</taxon>
        <taxon>Desulfurococcales</taxon>
        <taxon>Pyrodictiaceae</taxon>
        <taxon>Pyrodictium</taxon>
    </lineage>
</organism>
<protein>
    <submittedName>
        <fullName evidence="1">Uncharacterized protein</fullName>
    </submittedName>
</protein>
<dbReference type="OrthoDB" id="15449at2157"/>
<comment type="caution">
    <text evidence="1">The sequence shown here is derived from an EMBL/GenBank/DDBJ whole genome shotgun (WGS) entry which is preliminary data.</text>
</comment>
<evidence type="ECO:0000313" key="1">
    <source>
        <dbReference type="EMBL" id="KSW12441.1"/>
    </source>
</evidence>
<dbReference type="RefSeq" id="WP_058371125.1">
    <property type="nucleotide sequence ID" value="NZ_LNTB01000001.1"/>
</dbReference>
<proteinExistence type="predicted"/>
<accession>A0A0V8RWI6</accession>
<gene>
    <name evidence="1" type="ORF">CF15_06875</name>
</gene>
<sequence length="372" mass="40236">MPGLRGFLEDYAAAVYREAAGFLEARRRLLATVEGRDLSELVDLGPAAEMLLGGFQASIHREQRYPPRSLARFYRDVVGVYVAQPERLAARLRDGLPLRLAGWGIRVASSKTKPLAAIEAVADAARALLESLGATPPEPGQLDTGDPMWAPEALHRLLTALIRGMPPYSREALVLYSASATVTGALLESLGAGGLEDLGLEEHAELPGPQGDPRRRLLRARESSPLHRYRCLVYAGARLLGLRELEPFYTLPSPISDLVDAALQSLEACPAERRELLQVLAGRAARRLNCLPRLGCPVEPPCLPAGLHWLEATAALDGDVLRLDGLEAGVGETMDALAPLMAHGLALVEVEEADGEKRLRLGLLQPQRPLPR</sequence>